<feature type="domain" description="DUF4179" evidence="2">
    <location>
        <begin position="79"/>
        <end position="169"/>
    </location>
</feature>
<dbReference type="RefSeq" id="WP_141449745.1">
    <property type="nucleotide sequence ID" value="NZ_CP041217.1"/>
</dbReference>
<dbReference type="InterPro" id="IPR025436">
    <property type="entry name" value="DUF4179"/>
</dbReference>
<reference evidence="3 4" key="1">
    <citation type="submission" date="2019-06" db="EMBL/GenBank/DDBJ databases">
        <title>Saccharibacillus brassicae sp. nov., an endophytic bacterium isolated from Chinese cabbage seeds (Brassica pekinensis).</title>
        <authorList>
            <person name="Jiang L."/>
            <person name="Lee J."/>
            <person name="Kim S.W."/>
        </authorList>
    </citation>
    <scope>NUCLEOTIDE SEQUENCE [LARGE SCALE GENOMIC DNA]</scope>
    <source>
        <strain evidence="4">KCTC 43072 / ATSA2</strain>
    </source>
</reference>
<keyword evidence="1" id="KW-0812">Transmembrane</keyword>
<keyword evidence="4" id="KW-1185">Reference proteome</keyword>
<gene>
    <name evidence="3" type="ORF">FFV09_21500</name>
</gene>
<feature type="transmembrane region" description="Helical" evidence="1">
    <location>
        <begin position="82"/>
        <end position="102"/>
    </location>
</feature>
<dbReference type="OrthoDB" id="2656278at2"/>
<evidence type="ECO:0000256" key="1">
    <source>
        <dbReference type="SAM" id="Phobius"/>
    </source>
</evidence>
<protein>
    <submittedName>
        <fullName evidence="3">DUF4179 domain-containing protein</fullName>
    </submittedName>
</protein>
<name>A0A4Y6V313_SACBS</name>
<dbReference type="Pfam" id="PF13786">
    <property type="entry name" value="DUF4179"/>
    <property type="match status" value="1"/>
</dbReference>
<organism evidence="3 4">
    <name type="scientific">Saccharibacillus brassicae</name>
    <dbReference type="NCBI Taxonomy" id="2583377"/>
    <lineage>
        <taxon>Bacteria</taxon>
        <taxon>Bacillati</taxon>
        <taxon>Bacillota</taxon>
        <taxon>Bacilli</taxon>
        <taxon>Bacillales</taxon>
        <taxon>Paenibacillaceae</taxon>
        <taxon>Saccharibacillus</taxon>
    </lineage>
</organism>
<evidence type="ECO:0000259" key="2">
    <source>
        <dbReference type="Pfam" id="PF13786"/>
    </source>
</evidence>
<sequence>MNRSNAEQQLEYELKQVGRTSVPVSPLVRSRLEATYASLPAAAATNNSSAAAATMHGRSATADREIEAPKAGRRPGTALRKAAAVAASVVVLSAGLFASGFVSPAMADTIRDLPVIGSLFSQMENDAGLRTAGERHQGSLVDAAATSGSARLNVRETIFDGTRIAFAVELTVPGIQSASKLEENMQTVHVKLDGIGELDGVFYDTPEHQGGDTYGVLMNLPLNTDQIRQLGTRFDGKISISIAGQPQPLSVTVPFERIDGGRELHLNPGPSANDDRYALSIDTLDVTASTVQLRTSLSLRDRSASAAKREAALLRSAYDIVDDRGQTLDVVGGEGSLVDGKMTYTSNYGADLSRAKFIVVKPYIRGTGAGRAGDTAKTYLTGLEIRIDLQSAAAK</sequence>
<dbReference type="AlphaFoldDB" id="A0A4Y6V313"/>
<accession>A0A4Y6V313</accession>
<keyword evidence="1" id="KW-0472">Membrane</keyword>
<evidence type="ECO:0000313" key="3">
    <source>
        <dbReference type="EMBL" id="QDH23208.1"/>
    </source>
</evidence>
<evidence type="ECO:0000313" key="4">
    <source>
        <dbReference type="Proteomes" id="UP000316968"/>
    </source>
</evidence>
<keyword evidence="1" id="KW-1133">Transmembrane helix</keyword>
<dbReference type="EMBL" id="CP041217">
    <property type="protein sequence ID" value="QDH23208.1"/>
    <property type="molecule type" value="Genomic_DNA"/>
</dbReference>
<dbReference type="KEGG" id="saca:FFV09_21500"/>
<dbReference type="Proteomes" id="UP000316968">
    <property type="component" value="Chromosome"/>
</dbReference>
<proteinExistence type="predicted"/>